<keyword evidence="8 11" id="KW-1133">Transmembrane helix</keyword>
<evidence type="ECO:0000256" key="1">
    <source>
        <dbReference type="ARBA" id="ARBA00004236"/>
    </source>
</evidence>
<dbReference type="Proteomes" id="UP000826271">
    <property type="component" value="Unassembled WGS sequence"/>
</dbReference>
<keyword evidence="3" id="KW-1003">Cell membrane</keyword>
<keyword evidence="6" id="KW-0732">Signal</keyword>
<evidence type="ECO:0000256" key="10">
    <source>
        <dbReference type="ARBA" id="ARBA00023180"/>
    </source>
</evidence>
<organism evidence="12 13">
    <name type="scientific">Buddleja alternifolia</name>
    <dbReference type="NCBI Taxonomy" id="168488"/>
    <lineage>
        <taxon>Eukaryota</taxon>
        <taxon>Viridiplantae</taxon>
        <taxon>Streptophyta</taxon>
        <taxon>Embryophyta</taxon>
        <taxon>Tracheophyta</taxon>
        <taxon>Spermatophyta</taxon>
        <taxon>Magnoliopsida</taxon>
        <taxon>eudicotyledons</taxon>
        <taxon>Gunneridae</taxon>
        <taxon>Pentapetalae</taxon>
        <taxon>asterids</taxon>
        <taxon>lamiids</taxon>
        <taxon>Lamiales</taxon>
        <taxon>Scrophulariaceae</taxon>
        <taxon>Buddlejeae</taxon>
        <taxon>Buddleja</taxon>
    </lineage>
</organism>
<evidence type="ECO:0000256" key="3">
    <source>
        <dbReference type="ARBA" id="ARBA00022475"/>
    </source>
</evidence>
<keyword evidence="10" id="KW-0325">Glycoprotein</keyword>
<dbReference type="Gene3D" id="3.80.10.10">
    <property type="entry name" value="Ribonuclease Inhibitor"/>
    <property type="match status" value="4"/>
</dbReference>
<dbReference type="InterPro" id="IPR032675">
    <property type="entry name" value="LRR_dom_sf"/>
</dbReference>
<dbReference type="AlphaFoldDB" id="A0AAV6XF15"/>
<keyword evidence="7" id="KW-0677">Repeat</keyword>
<evidence type="ECO:0000256" key="4">
    <source>
        <dbReference type="ARBA" id="ARBA00022614"/>
    </source>
</evidence>
<evidence type="ECO:0000313" key="12">
    <source>
        <dbReference type="EMBL" id="KAG8381599.1"/>
    </source>
</evidence>
<dbReference type="FunFam" id="3.80.10.10:FF:000095">
    <property type="entry name" value="LRR receptor-like serine/threonine-protein kinase GSO1"/>
    <property type="match status" value="1"/>
</dbReference>
<name>A0AAV6XF15_9LAMI</name>
<dbReference type="PANTHER" id="PTHR48063:SF112">
    <property type="entry name" value="RECEPTOR LIKE PROTEIN 30-LIKE"/>
    <property type="match status" value="1"/>
</dbReference>
<evidence type="ECO:0000256" key="9">
    <source>
        <dbReference type="ARBA" id="ARBA00023136"/>
    </source>
</evidence>
<comment type="subcellular location">
    <subcellularLocation>
        <location evidence="1">Cell membrane</location>
    </subcellularLocation>
    <subcellularLocation>
        <location evidence="2">Membrane</location>
        <topology evidence="2">Single-pass type I membrane protein</topology>
    </subcellularLocation>
</comment>
<keyword evidence="5 11" id="KW-0812">Transmembrane</keyword>
<reference evidence="12" key="1">
    <citation type="submission" date="2019-10" db="EMBL/GenBank/DDBJ databases">
        <authorList>
            <person name="Zhang R."/>
            <person name="Pan Y."/>
            <person name="Wang J."/>
            <person name="Ma R."/>
            <person name="Yu S."/>
        </authorList>
    </citation>
    <scope>NUCLEOTIDE SEQUENCE</scope>
    <source>
        <strain evidence="12">LA-IB0</strain>
        <tissue evidence="12">Leaf</tissue>
    </source>
</reference>
<dbReference type="InterPro" id="IPR046956">
    <property type="entry name" value="RLP23-like"/>
</dbReference>
<accession>A0AAV6XF15</accession>
<dbReference type="Pfam" id="PF00560">
    <property type="entry name" value="LRR_1"/>
    <property type="match status" value="10"/>
</dbReference>
<comment type="caution">
    <text evidence="12">The sequence shown here is derived from an EMBL/GenBank/DDBJ whole genome shotgun (WGS) entry which is preliminary data.</text>
</comment>
<protein>
    <submittedName>
        <fullName evidence="12">Uncharacterized protein</fullName>
    </submittedName>
</protein>
<evidence type="ECO:0000256" key="6">
    <source>
        <dbReference type="ARBA" id="ARBA00022729"/>
    </source>
</evidence>
<dbReference type="SUPFAM" id="SSF52047">
    <property type="entry name" value="RNI-like"/>
    <property type="match status" value="1"/>
</dbReference>
<proteinExistence type="predicted"/>
<evidence type="ECO:0000256" key="2">
    <source>
        <dbReference type="ARBA" id="ARBA00004479"/>
    </source>
</evidence>
<keyword evidence="13" id="KW-1185">Reference proteome</keyword>
<gene>
    <name evidence="12" type="ORF">BUALT_Bualt06G0138200</name>
</gene>
<evidence type="ECO:0000256" key="8">
    <source>
        <dbReference type="ARBA" id="ARBA00022989"/>
    </source>
</evidence>
<dbReference type="InterPro" id="IPR001611">
    <property type="entry name" value="Leu-rich_rpt"/>
</dbReference>
<dbReference type="PANTHER" id="PTHR48063">
    <property type="entry name" value="LRR RECEPTOR-LIKE KINASE"/>
    <property type="match status" value="1"/>
</dbReference>
<dbReference type="GO" id="GO:0005886">
    <property type="term" value="C:plasma membrane"/>
    <property type="evidence" value="ECO:0007669"/>
    <property type="project" value="UniProtKB-SubCell"/>
</dbReference>
<keyword evidence="4" id="KW-0433">Leucine-rich repeat</keyword>
<sequence>MKQLQYLNLSAANFDGIVPHNIGNLSSLRTLDLNNVLAGGALLIDDLMWASNLSFLERLDMSYIDLSQTKNLIKHLDLSKNSFDGEFPCFLQNMTLLRVLGLSGNRYNSSDTHRLRLRKLVHLNLGLFKSLPGCWIDKLESLSLRVNKFYGNLPEELGELKQLNLLYLSYNMFNGSIPRSLGKLSVFTKLDISHNTFTGPIPWSLGKLSALTELDFSYNKLSGNLSYCWENFPNLYAMRLSSNELSGIIPNSIGTAISLQWLHLNNNSLTGQLPYSLKDCTQLELLDVGETKLTGTLPEWKENYLPGLHILKLRNNEFYGGIPSALCQMSKLQIIDLANNKLTGQIPHCFGNFLGMIKGGQTNDEMEWLYERMGQVINGVEQELTTTLVYVVNLDLSNNNLVGEIPSELTKLSALIGLNLSNNRLGGKIPVNVGGLDLSGKIPTGNQLQTLEDPPIYDGNPELCGAPLLKKCRNDKASNDENNHAATREGDRAEKIHLYGVIISGFATGFWGFIGVLIFEKSWRQAYFRFIEVVDAKMLGW</sequence>
<evidence type="ECO:0000256" key="7">
    <source>
        <dbReference type="ARBA" id="ARBA00022737"/>
    </source>
</evidence>
<evidence type="ECO:0000313" key="13">
    <source>
        <dbReference type="Proteomes" id="UP000826271"/>
    </source>
</evidence>
<feature type="transmembrane region" description="Helical" evidence="11">
    <location>
        <begin position="496"/>
        <end position="519"/>
    </location>
</feature>
<dbReference type="EMBL" id="WHWC01000006">
    <property type="protein sequence ID" value="KAG8381599.1"/>
    <property type="molecule type" value="Genomic_DNA"/>
</dbReference>
<evidence type="ECO:0000256" key="11">
    <source>
        <dbReference type="SAM" id="Phobius"/>
    </source>
</evidence>
<keyword evidence="9 11" id="KW-0472">Membrane</keyword>
<evidence type="ECO:0000256" key="5">
    <source>
        <dbReference type="ARBA" id="ARBA00022692"/>
    </source>
</evidence>
<dbReference type="FunFam" id="3.80.10.10:FF:000299">
    <property type="entry name" value="Piriformospora indica-insensitive protein 2"/>
    <property type="match status" value="1"/>
</dbReference>